<name>A0A366K960_9BIFI</name>
<keyword evidence="4" id="KW-1185">Reference proteome</keyword>
<gene>
    <name evidence="3" type="ORF">CRD60_04530</name>
</gene>
<dbReference type="Pfam" id="PF05257">
    <property type="entry name" value="CHAP"/>
    <property type="match status" value="1"/>
</dbReference>
<feature type="signal peptide" evidence="1">
    <location>
        <begin position="1"/>
        <end position="33"/>
    </location>
</feature>
<dbReference type="PROSITE" id="PS50911">
    <property type="entry name" value="CHAP"/>
    <property type="match status" value="1"/>
</dbReference>
<dbReference type="EMBL" id="PDCG01000003">
    <property type="protein sequence ID" value="RBP97857.1"/>
    <property type="molecule type" value="Genomic_DNA"/>
</dbReference>
<dbReference type="OrthoDB" id="9766277at2"/>
<keyword evidence="1" id="KW-0732">Signal</keyword>
<evidence type="ECO:0000259" key="2">
    <source>
        <dbReference type="PROSITE" id="PS50911"/>
    </source>
</evidence>
<sequence>MRRIHHCLKPAVALSCMLSVLLLSACTPAGVLAFLGGCKDSDSGSSSSVSATGPASAASGEWTGLIGQNMSQISAKWPQYTSYCSTYSAGFQCTWWACMRQKSMGHEITQYMGNGNMWGASAQALGWQQGAAVGGIISFAAGAVFNGAIADPTYGHVAVIEQIDGDTLHLTEGGTNFGKVHTTTLSVSHPPAGVSYWHPGAGGSTPPAPGSDGGVQPAMWECAVSGSTTADVSYDGDGTHASPDQAKAIAREMMKSYKEWNDGDYDDLIWIWNHESGWRWNAENPSSGAYGIPQSLPGSKMASAGPDWHENAGTQIKWGLNYIQSRYGSPSKAKAFWLSHNWY</sequence>
<feature type="chain" id="PRO_5016866859" evidence="1">
    <location>
        <begin position="34"/>
        <end position="343"/>
    </location>
</feature>
<dbReference type="RefSeq" id="WP_113860106.1">
    <property type="nucleotide sequence ID" value="NZ_PDCG01000003.1"/>
</dbReference>
<evidence type="ECO:0000256" key="1">
    <source>
        <dbReference type="SAM" id="SignalP"/>
    </source>
</evidence>
<dbReference type="PROSITE" id="PS51257">
    <property type="entry name" value="PROKAR_LIPOPROTEIN"/>
    <property type="match status" value="1"/>
</dbReference>
<dbReference type="Gene3D" id="1.10.530.10">
    <property type="match status" value="1"/>
</dbReference>
<dbReference type="InterPro" id="IPR038765">
    <property type="entry name" value="Papain-like_cys_pep_sf"/>
</dbReference>
<dbReference type="AlphaFoldDB" id="A0A366K960"/>
<accession>A0A366K960</accession>
<dbReference type="SUPFAM" id="SSF53955">
    <property type="entry name" value="Lysozyme-like"/>
    <property type="match status" value="1"/>
</dbReference>
<dbReference type="Proteomes" id="UP000252530">
    <property type="component" value="Unassembled WGS sequence"/>
</dbReference>
<dbReference type="Gene3D" id="3.90.1720.10">
    <property type="entry name" value="endopeptidase domain like (from Nostoc punctiforme)"/>
    <property type="match status" value="1"/>
</dbReference>
<dbReference type="SUPFAM" id="SSF54001">
    <property type="entry name" value="Cysteine proteinases"/>
    <property type="match status" value="1"/>
</dbReference>
<proteinExistence type="predicted"/>
<dbReference type="InterPro" id="IPR007921">
    <property type="entry name" value="CHAP_dom"/>
</dbReference>
<reference evidence="3 4" key="1">
    <citation type="submission" date="2017-10" db="EMBL/GenBank/DDBJ databases">
        <title>Bifidobacterium xylocopum sp. nov. and Bifidobacterium aemilianum sp. nov., from the carpenter bee (Xylocopa violacea) digestive tract.</title>
        <authorList>
            <person name="Alberoni D."/>
            <person name="Baffoni L."/>
            <person name="Di Gioia D."/>
            <person name="Gaggia F."/>
            <person name="Biavati B."/>
        </authorList>
    </citation>
    <scope>NUCLEOTIDE SEQUENCE [LARGE SCALE GENOMIC DNA]</scope>
    <source>
        <strain evidence="3 4">XV10</strain>
    </source>
</reference>
<organism evidence="3 4">
    <name type="scientific">Bifidobacterium aemilianum</name>
    <dbReference type="NCBI Taxonomy" id="2493120"/>
    <lineage>
        <taxon>Bacteria</taxon>
        <taxon>Bacillati</taxon>
        <taxon>Actinomycetota</taxon>
        <taxon>Actinomycetes</taxon>
        <taxon>Bifidobacteriales</taxon>
        <taxon>Bifidobacteriaceae</taxon>
        <taxon>Bifidobacterium</taxon>
    </lineage>
</organism>
<comment type="caution">
    <text evidence="3">The sequence shown here is derived from an EMBL/GenBank/DDBJ whole genome shotgun (WGS) entry which is preliminary data.</text>
</comment>
<dbReference type="InterPro" id="IPR023346">
    <property type="entry name" value="Lysozyme-like_dom_sf"/>
</dbReference>
<feature type="domain" description="Peptidase C51" evidence="2">
    <location>
        <begin position="68"/>
        <end position="198"/>
    </location>
</feature>
<evidence type="ECO:0000313" key="3">
    <source>
        <dbReference type="EMBL" id="RBP97857.1"/>
    </source>
</evidence>
<evidence type="ECO:0000313" key="4">
    <source>
        <dbReference type="Proteomes" id="UP000252530"/>
    </source>
</evidence>
<protein>
    <submittedName>
        <fullName evidence="3">Amidase</fullName>
    </submittedName>
</protein>